<name>A0AAD7ZXQ6_DIPPU</name>
<reference evidence="1" key="1">
    <citation type="journal article" date="2023" name="IScience">
        <title>Live-bearing cockroach genome reveals convergent evolutionary mechanisms linked to viviparity in insects and beyond.</title>
        <authorList>
            <person name="Fouks B."/>
            <person name="Harrison M.C."/>
            <person name="Mikhailova A.A."/>
            <person name="Marchal E."/>
            <person name="English S."/>
            <person name="Carruthers M."/>
            <person name="Jennings E.C."/>
            <person name="Chiamaka E.L."/>
            <person name="Frigard R.A."/>
            <person name="Pippel M."/>
            <person name="Attardo G.M."/>
            <person name="Benoit J.B."/>
            <person name="Bornberg-Bauer E."/>
            <person name="Tobe S.S."/>
        </authorList>
    </citation>
    <scope>NUCLEOTIDE SEQUENCE</scope>
    <source>
        <strain evidence="1">Stay&amp;Tobe</strain>
    </source>
</reference>
<protein>
    <submittedName>
        <fullName evidence="1">Uncharacterized protein</fullName>
    </submittedName>
</protein>
<feature type="non-terminal residue" evidence="1">
    <location>
        <position position="1"/>
    </location>
</feature>
<dbReference type="EMBL" id="JASPKZ010005319">
    <property type="protein sequence ID" value="KAJ9588678.1"/>
    <property type="molecule type" value="Genomic_DNA"/>
</dbReference>
<sequence length="110" mass="12989">FLLVFPIYEGGSNINWNLYLEALYSLISLSMLFLLNHLFSVPKVLFQFDFIFSNFLTNSNEFSICRLSKLQWNLTVTKSMRIRISFVKYKVVMIMIVKSRFLNVFSGYMS</sequence>
<reference evidence="1" key="2">
    <citation type="submission" date="2023-05" db="EMBL/GenBank/DDBJ databases">
        <authorList>
            <person name="Fouks B."/>
        </authorList>
    </citation>
    <scope>NUCLEOTIDE SEQUENCE</scope>
    <source>
        <strain evidence="1">Stay&amp;Tobe</strain>
        <tissue evidence="1">Testes</tissue>
    </source>
</reference>
<organism evidence="1 2">
    <name type="scientific">Diploptera punctata</name>
    <name type="common">Pacific beetle cockroach</name>
    <dbReference type="NCBI Taxonomy" id="6984"/>
    <lineage>
        <taxon>Eukaryota</taxon>
        <taxon>Metazoa</taxon>
        <taxon>Ecdysozoa</taxon>
        <taxon>Arthropoda</taxon>
        <taxon>Hexapoda</taxon>
        <taxon>Insecta</taxon>
        <taxon>Pterygota</taxon>
        <taxon>Neoptera</taxon>
        <taxon>Polyneoptera</taxon>
        <taxon>Dictyoptera</taxon>
        <taxon>Blattodea</taxon>
        <taxon>Blaberoidea</taxon>
        <taxon>Blaberidae</taxon>
        <taxon>Diplopterinae</taxon>
        <taxon>Diploptera</taxon>
    </lineage>
</organism>
<feature type="non-terminal residue" evidence="1">
    <location>
        <position position="110"/>
    </location>
</feature>
<evidence type="ECO:0000313" key="2">
    <source>
        <dbReference type="Proteomes" id="UP001233999"/>
    </source>
</evidence>
<dbReference type="AlphaFoldDB" id="A0AAD7ZXQ6"/>
<gene>
    <name evidence="1" type="ORF">L9F63_018038</name>
</gene>
<evidence type="ECO:0000313" key="1">
    <source>
        <dbReference type="EMBL" id="KAJ9588678.1"/>
    </source>
</evidence>
<keyword evidence="2" id="KW-1185">Reference proteome</keyword>
<comment type="caution">
    <text evidence="1">The sequence shown here is derived from an EMBL/GenBank/DDBJ whole genome shotgun (WGS) entry which is preliminary data.</text>
</comment>
<accession>A0AAD7ZXQ6</accession>
<proteinExistence type="predicted"/>
<dbReference type="Proteomes" id="UP001233999">
    <property type="component" value="Unassembled WGS sequence"/>
</dbReference>